<dbReference type="InterPro" id="IPR005693">
    <property type="entry name" value="Mce"/>
</dbReference>
<dbReference type="GO" id="GO:0005576">
    <property type="term" value="C:extracellular region"/>
    <property type="evidence" value="ECO:0007669"/>
    <property type="project" value="TreeGrafter"/>
</dbReference>
<organism evidence="3 4">
    <name type="scientific">Gordonia otitidis (strain DSM 44809 / CCUG 52243 / JCM 12355 / NBRC 100426 / IFM 10032)</name>
    <dbReference type="NCBI Taxonomy" id="1108044"/>
    <lineage>
        <taxon>Bacteria</taxon>
        <taxon>Bacillati</taxon>
        <taxon>Actinomycetota</taxon>
        <taxon>Actinomycetes</taxon>
        <taxon>Mycobacteriales</taxon>
        <taxon>Gordoniaceae</taxon>
        <taxon>Gordonia</taxon>
    </lineage>
</organism>
<dbReference type="Pfam" id="PF02470">
    <property type="entry name" value="MlaD"/>
    <property type="match status" value="1"/>
</dbReference>
<dbReference type="InterPro" id="IPR003399">
    <property type="entry name" value="Mce/MlaD"/>
</dbReference>
<gene>
    <name evidence="3" type="primary">mceD</name>
    <name evidence="3" type="ORF">GOOTI_130_00380</name>
</gene>
<reference evidence="3" key="1">
    <citation type="submission" date="2012-02" db="EMBL/GenBank/DDBJ databases">
        <title>Whole genome shotgun sequence of Gordonia otitidis NBRC 100426.</title>
        <authorList>
            <person name="Yoshida I."/>
            <person name="Hosoyama A."/>
            <person name="Tsuchikane K."/>
            <person name="Katsumata H."/>
            <person name="Yamazaki S."/>
            <person name="Fujita N."/>
        </authorList>
    </citation>
    <scope>NUCLEOTIDE SEQUENCE [LARGE SCALE GENOMIC DNA]</scope>
    <source>
        <strain evidence="3">NBRC 100426</strain>
    </source>
</reference>
<feature type="domain" description="Mce/MlaD" evidence="2">
    <location>
        <begin position="32"/>
        <end position="105"/>
    </location>
</feature>
<dbReference type="STRING" id="1108044.GOOTI_130_00380"/>
<accession>H5TN87</accession>
<dbReference type="PANTHER" id="PTHR33371">
    <property type="entry name" value="INTERMEMBRANE PHOSPHOLIPID TRANSPORT SYSTEM BINDING PROTEIN MLAD-RELATED"/>
    <property type="match status" value="1"/>
</dbReference>
<dbReference type="PANTHER" id="PTHR33371:SF4">
    <property type="entry name" value="INTERMEMBRANE PHOSPHOLIPID TRANSPORT SYSTEM BINDING PROTEIN MLAD"/>
    <property type="match status" value="1"/>
</dbReference>
<dbReference type="NCBIfam" id="TIGR00996">
    <property type="entry name" value="Mtu_fam_mce"/>
    <property type="match status" value="1"/>
</dbReference>
<evidence type="ECO:0000259" key="2">
    <source>
        <dbReference type="Pfam" id="PF02470"/>
    </source>
</evidence>
<protein>
    <submittedName>
        <fullName evidence="3">Mce family protein</fullName>
    </submittedName>
</protein>
<comment type="caution">
    <text evidence="3">The sequence shown here is derived from an EMBL/GenBank/DDBJ whole genome shotgun (WGS) entry which is preliminary data.</text>
</comment>
<feature type="region of interest" description="Disordered" evidence="1">
    <location>
        <begin position="380"/>
        <end position="400"/>
    </location>
</feature>
<dbReference type="InterPro" id="IPR052336">
    <property type="entry name" value="MlaD_Phospholipid_Transporter"/>
</dbReference>
<dbReference type="EMBL" id="BAFB01000130">
    <property type="protein sequence ID" value="GAB34945.1"/>
    <property type="molecule type" value="Genomic_DNA"/>
</dbReference>
<proteinExistence type="predicted"/>
<dbReference type="AlphaFoldDB" id="H5TN87"/>
<dbReference type="RefSeq" id="WP_007239173.1">
    <property type="nucleotide sequence ID" value="NZ_BAFB01000130.1"/>
</dbReference>
<name>H5TN87_GORO1</name>
<evidence type="ECO:0000313" key="4">
    <source>
        <dbReference type="Proteomes" id="UP000005038"/>
    </source>
</evidence>
<evidence type="ECO:0000256" key="1">
    <source>
        <dbReference type="SAM" id="MobiDB-lite"/>
    </source>
</evidence>
<keyword evidence="4" id="KW-1185">Reference proteome</keyword>
<dbReference type="OrthoDB" id="4516955at2"/>
<evidence type="ECO:0000313" key="3">
    <source>
        <dbReference type="EMBL" id="GAB34945.1"/>
    </source>
</evidence>
<dbReference type="Proteomes" id="UP000005038">
    <property type="component" value="Unassembled WGS sequence"/>
</dbReference>
<sequence length="413" mass="43103">MKKGMFVIAVIVVVAALVWAGVAHGAREDGPNIVTARFTSATGIYPGDQVTVLGVPVGKVESLHPAAGFVEVRMSVDDSVRIPRDARAALVSQSLVAGRTIQLTPAYTSGPTLGSGTIPLQRTVVPMEWDDIKNSLRDITTEVSSKGPTDPGSAKKLVDAAADDLAPHADDVNNTITKLSQAMTVVADGRDDLFAVVRNLQVFVSAMSGSNDQVAVLHQRLATISQVLGSSRTDVAGALRSLDRTMDDVTTFISQNRDAVSSNLRQAADLASVIQSQKAAVEGILHQAPTQLANFYNIYKPSVGGMTGVFTAANFENPVQAVCGGFASIGTQNSQRGADLCTQYLGAYLTTLKTSYPNFLTSPTSAGFADSGQQIASEPGVLTSVPGLTGPPPQNRTVPRSLSALLLPGGGSR</sequence>